<organism evidence="1 2">
    <name type="scientific">Phytophthora fragariae</name>
    <dbReference type="NCBI Taxonomy" id="53985"/>
    <lineage>
        <taxon>Eukaryota</taxon>
        <taxon>Sar</taxon>
        <taxon>Stramenopiles</taxon>
        <taxon>Oomycota</taxon>
        <taxon>Peronosporomycetes</taxon>
        <taxon>Peronosporales</taxon>
        <taxon>Peronosporaceae</taxon>
        <taxon>Phytophthora</taxon>
    </lineage>
</organism>
<gene>
    <name evidence="1" type="ORF">PF002_g6772</name>
</gene>
<evidence type="ECO:0000313" key="1">
    <source>
        <dbReference type="EMBL" id="KAE9246357.1"/>
    </source>
</evidence>
<sequence length="63" mass="7058">MLELKQREIKLKEEQANVDLALKRVQLEAAQRGAVVQLVLARKQLDDNGVSAEEINRLLPPPA</sequence>
<dbReference type="EMBL" id="QXGD01000240">
    <property type="protein sequence ID" value="KAE9246357.1"/>
    <property type="molecule type" value="Genomic_DNA"/>
</dbReference>
<protein>
    <recommendedName>
        <fullName evidence="3">Dynein heavy chain ATP-binding dynein motor region domain-containing protein</fullName>
    </recommendedName>
</protein>
<accession>A0A6A4A2H7</accession>
<dbReference type="AlphaFoldDB" id="A0A6A4A2H7"/>
<reference evidence="1 2" key="1">
    <citation type="submission" date="2018-08" db="EMBL/GenBank/DDBJ databases">
        <title>Genomic investigation of the strawberry pathogen Phytophthora fragariae indicates pathogenicity is determined by transcriptional variation in three key races.</title>
        <authorList>
            <person name="Adams T.M."/>
            <person name="Armitage A.D."/>
            <person name="Sobczyk M.K."/>
            <person name="Bates H.J."/>
            <person name="Dunwell J.M."/>
            <person name="Nellist C.F."/>
            <person name="Harrison R.J."/>
        </authorList>
    </citation>
    <scope>NUCLEOTIDE SEQUENCE [LARGE SCALE GENOMIC DNA]</scope>
    <source>
        <strain evidence="1 2">BC-1</strain>
    </source>
</reference>
<name>A0A6A4A2H7_9STRA</name>
<comment type="caution">
    <text evidence="1">The sequence shown here is derived from an EMBL/GenBank/DDBJ whole genome shotgun (WGS) entry which is preliminary data.</text>
</comment>
<evidence type="ECO:0008006" key="3">
    <source>
        <dbReference type="Google" id="ProtNLM"/>
    </source>
</evidence>
<proteinExistence type="predicted"/>
<dbReference type="Proteomes" id="UP000440367">
    <property type="component" value="Unassembled WGS sequence"/>
</dbReference>
<evidence type="ECO:0000313" key="2">
    <source>
        <dbReference type="Proteomes" id="UP000440367"/>
    </source>
</evidence>